<feature type="non-terminal residue" evidence="1">
    <location>
        <position position="1"/>
    </location>
</feature>
<sequence>VECASDTAEEVKALVGRAMLDAVQTIFPGVRFEVEAGICDSWAEK</sequence>
<accession>A0A382EHX3</accession>
<proteinExistence type="predicted"/>
<protein>
    <submittedName>
        <fullName evidence="1">Uncharacterized protein</fullName>
    </submittedName>
</protein>
<name>A0A382EHX3_9ZZZZ</name>
<evidence type="ECO:0000313" key="1">
    <source>
        <dbReference type="EMBL" id="SVB49477.1"/>
    </source>
</evidence>
<dbReference type="AlphaFoldDB" id="A0A382EHX3"/>
<reference evidence="1" key="1">
    <citation type="submission" date="2018-05" db="EMBL/GenBank/DDBJ databases">
        <authorList>
            <person name="Lanie J.A."/>
            <person name="Ng W.-L."/>
            <person name="Kazmierczak K.M."/>
            <person name="Andrzejewski T.M."/>
            <person name="Davidsen T.M."/>
            <person name="Wayne K.J."/>
            <person name="Tettelin H."/>
            <person name="Glass J.I."/>
            <person name="Rusch D."/>
            <person name="Podicherti R."/>
            <person name="Tsui H.-C.T."/>
            <person name="Winkler M.E."/>
        </authorList>
    </citation>
    <scope>NUCLEOTIDE SEQUENCE</scope>
</reference>
<organism evidence="1">
    <name type="scientific">marine metagenome</name>
    <dbReference type="NCBI Taxonomy" id="408172"/>
    <lineage>
        <taxon>unclassified sequences</taxon>
        <taxon>metagenomes</taxon>
        <taxon>ecological metagenomes</taxon>
    </lineage>
</organism>
<gene>
    <name evidence="1" type="ORF">METZ01_LOCUS202331</name>
</gene>
<dbReference type="EMBL" id="UINC01044262">
    <property type="protein sequence ID" value="SVB49477.1"/>
    <property type="molecule type" value="Genomic_DNA"/>
</dbReference>